<comment type="caution">
    <text evidence="4">The sequence shown here is derived from an EMBL/GenBank/DDBJ whole genome shotgun (WGS) entry which is preliminary data.</text>
</comment>
<dbReference type="PANTHER" id="PTHR43344:SF13">
    <property type="entry name" value="PHOSPHATASE RV3661-RELATED"/>
    <property type="match status" value="1"/>
</dbReference>
<evidence type="ECO:0000256" key="2">
    <source>
        <dbReference type="ARBA" id="ARBA00022801"/>
    </source>
</evidence>
<dbReference type="Gene3D" id="3.40.50.1000">
    <property type="entry name" value="HAD superfamily/HAD-like"/>
    <property type="match status" value="1"/>
</dbReference>
<evidence type="ECO:0000256" key="1">
    <source>
        <dbReference type="ARBA" id="ARBA00022723"/>
    </source>
</evidence>
<dbReference type="Gene3D" id="1.20.1440.100">
    <property type="entry name" value="SG protein - dephosphorylation function"/>
    <property type="match status" value="1"/>
</dbReference>
<keyword evidence="1" id="KW-0479">Metal-binding</keyword>
<protein>
    <submittedName>
        <fullName evidence="4">HAD-IB family hydrolase</fullName>
    </submittedName>
</protein>
<dbReference type="CDD" id="cd02612">
    <property type="entry name" value="HAD_PGPPase"/>
    <property type="match status" value="1"/>
</dbReference>
<dbReference type="Pfam" id="PF12710">
    <property type="entry name" value="HAD"/>
    <property type="match status" value="1"/>
</dbReference>
<dbReference type="InterPro" id="IPR050582">
    <property type="entry name" value="HAD-like_SerB"/>
</dbReference>
<evidence type="ECO:0000256" key="3">
    <source>
        <dbReference type="ARBA" id="ARBA00022842"/>
    </source>
</evidence>
<dbReference type="AlphaFoldDB" id="A0A2A5BAN4"/>
<organism evidence="4 5">
    <name type="scientific">SAR86 cluster bacterium</name>
    <dbReference type="NCBI Taxonomy" id="2030880"/>
    <lineage>
        <taxon>Bacteria</taxon>
        <taxon>Pseudomonadati</taxon>
        <taxon>Pseudomonadota</taxon>
        <taxon>Gammaproteobacteria</taxon>
        <taxon>SAR86 cluster</taxon>
    </lineage>
</organism>
<dbReference type="EMBL" id="NVVJ01000003">
    <property type="protein sequence ID" value="PCJ28208.1"/>
    <property type="molecule type" value="Genomic_DNA"/>
</dbReference>
<evidence type="ECO:0000313" key="4">
    <source>
        <dbReference type="EMBL" id="PCJ28208.1"/>
    </source>
</evidence>
<dbReference type="GO" id="GO:0046872">
    <property type="term" value="F:metal ion binding"/>
    <property type="evidence" value="ECO:0007669"/>
    <property type="project" value="UniProtKB-KW"/>
</dbReference>
<dbReference type="InterPro" id="IPR036412">
    <property type="entry name" value="HAD-like_sf"/>
</dbReference>
<reference evidence="5" key="1">
    <citation type="submission" date="2017-08" db="EMBL/GenBank/DDBJ databases">
        <title>A dynamic microbial community with high functional redundancy inhabits the cold, oxic subseafloor aquifer.</title>
        <authorList>
            <person name="Tully B.J."/>
            <person name="Wheat C.G."/>
            <person name="Glazer B.T."/>
            <person name="Huber J.A."/>
        </authorList>
    </citation>
    <scope>NUCLEOTIDE SEQUENCE [LARGE SCALE GENOMIC DNA]</scope>
</reference>
<keyword evidence="2 4" id="KW-0378">Hydrolase</keyword>
<proteinExistence type="predicted"/>
<dbReference type="NCBIfam" id="TIGR01490">
    <property type="entry name" value="HAD-SF-IB-hyp1"/>
    <property type="match status" value="1"/>
</dbReference>
<gene>
    <name evidence="4" type="ORF">COA96_01490</name>
</gene>
<dbReference type="NCBIfam" id="TIGR01488">
    <property type="entry name" value="HAD-SF-IB"/>
    <property type="match status" value="1"/>
</dbReference>
<dbReference type="PANTHER" id="PTHR43344">
    <property type="entry name" value="PHOSPHOSERINE PHOSPHATASE"/>
    <property type="match status" value="1"/>
</dbReference>
<dbReference type="InterPro" id="IPR006385">
    <property type="entry name" value="HAD_hydro_SerB1"/>
</dbReference>
<accession>A0A2A5BAN4</accession>
<keyword evidence="3" id="KW-0460">Magnesium</keyword>
<evidence type="ECO:0000313" key="5">
    <source>
        <dbReference type="Proteomes" id="UP000218327"/>
    </source>
</evidence>
<dbReference type="InterPro" id="IPR023214">
    <property type="entry name" value="HAD_sf"/>
</dbReference>
<dbReference type="Proteomes" id="UP000218327">
    <property type="component" value="Unassembled WGS sequence"/>
</dbReference>
<name>A0A2A5BAN4_9GAMM</name>
<dbReference type="GO" id="GO:0016787">
    <property type="term" value="F:hydrolase activity"/>
    <property type="evidence" value="ECO:0007669"/>
    <property type="project" value="UniProtKB-KW"/>
</dbReference>
<dbReference type="SUPFAM" id="SSF56784">
    <property type="entry name" value="HAD-like"/>
    <property type="match status" value="1"/>
</dbReference>
<sequence length="226" mass="25762">MDSKHSGKLALFDLDNTLLAGDSDHAWGEFLINRNLVNEDKHRQENDYFYEQYKQGKLDIHGYVKFTLTPILQMNATERDRLHQEFMKDAIAPLVLDSAQSLVARHKSAGDFCIIISATNEFITTPIAKEFQVDHLISTELEINNGSYTGNISGTPCYQAGKVEKLQRWLDSRNDDMRISEAVFYSDSINDLPLLEQVATPVVVDPDDQLRDKAQNLNWEIISLRT</sequence>